<proteinExistence type="predicted"/>
<dbReference type="EMBL" id="BAAACG010000013">
    <property type="protein sequence ID" value="GAA0744155.1"/>
    <property type="molecule type" value="Genomic_DNA"/>
</dbReference>
<gene>
    <name evidence="2" type="ORF">GCM10008906_28710</name>
</gene>
<feature type="transmembrane region" description="Helical" evidence="1">
    <location>
        <begin position="43"/>
        <end position="63"/>
    </location>
</feature>
<keyword evidence="1" id="KW-1133">Transmembrane helix</keyword>
<comment type="caution">
    <text evidence="2">The sequence shown here is derived from an EMBL/GenBank/DDBJ whole genome shotgun (WGS) entry which is preliminary data.</text>
</comment>
<evidence type="ECO:0000256" key="1">
    <source>
        <dbReference type="SAM" id="Phobius"/>
    </source>
</evidence>
<name>A0ABN1JPU7_9CLOT</name>
<feature type="transmembrane region" description="Helical" evidence="1">
    <location>
        <begin position="12"/>
        <end position="31"/>
    </location>
</feature>
<dbReference type="NCBIfam" id="NF042414">
    <property type="entry name" value="CLC_0170_fam"/>
    <property type="match status" value="1"/>
</dbReference>
<dbReference type="InterPro" id="IPR049971">
    <property type="entry name" value="CLC_0170-like"/>
</dbReference>
<protein>
    <submittedName>
        <fullName evidence="2">Uncharacterized protein</fullName>
    </submittedName>
</protein>
<accession>A0ABN1JPU7</accession>
<keyword evidence="1" id="KW-0472">Membrane</keyword>
<dbReference type="RefSeq" id="WP_343762573.1">
    <property type="nucleotide sequence ID" value="NZ_BAAACG010000013.1"/>
</dbReference>
<reference evidence="2 3" key="1">
    <citation type="journal article" date="2019" name="Int. J. Syst. Evol. Microbiol.">
        <title>The Global Catalogue of Microorganisms (GCM) 10K type strain sequencing project: providing services to taxonomists for standard genome sequencing and annotation.</title>
        <authorList>
            <consortium name="The Broad Institute Genomics Platform"/>
            <consortium name="The Broad Institute Genome Sequencing Center for Infectious Disease"/>
            <person name="Wu L."/>
            <person name="Ma J."/>
        </authorList>
    </citation>
    <scope>NUCLEOTIDE SEQUENCE [LARGE SCALE GENOMIC DNA]</scope>
    <source>
        <strain evidence="2 3">JCM 1407</strain>
    </source>
</reference>
<evidence type="ECO:0000313" key="2">
    <source>
        <dbReference type="EMBL" id="GAA0744155.1"/>
    </source>
</evidence>
<evidence type="ECO:0000313" key="3">
    <source>
        <dbReference type="Proteomes" id="UP001501510"/>
    </source>
</evidence>
<keyword evidence="3" id="KW-1185">Reference proteome</keyword>
<dbReference type="Proteomes" id="UP001501510">
    <property type="component" value="Unassembled WGS sequence"/>
</dbReference>
<sequence length="65" mass="7536">MDKILGALDKYFLMLMIIQGFIVGVVDAKSFKEKKMFKLYRKSKIIGIFIVILGVVSYIFHSINY</sequence>
<organism evidence="2 3">
    <name type="scientific">Clostridium oceanicum</name>
    <dbReference type="NCBI Taxonomy" id="1543"/>
    <lineage>
        <taxon>Bacteria</taxon>
        <taxon>Bacillati</taxon>
        <taxon>Bacillota</taxon>
        <taxon>Clostridia</taxon>
        <taxon>Eubacteriales</taxon>
        <taxon>Clostridiaceae</taxon>
        <taxon>Clostridium</taxon>
    </lineage>
</organism>
<keyword evidence="1" id="KW-0812">Transmembrane</keyword>